<evidence type="ECO:0000313" key="2">
    <source>
        <dbReference type="EMBL" id="KIA62026.1"/>
    </source>
</evidence>
<gene>
    <name evidence="2" type="ORF">FG87_27705</name>
</gene>
<keyword evidence="3" id="KW-1185">Reference proteome</keyword>
<dbReference type="Proteomes" id="UP000031364">
    <property type="component" value="Unassembled WGS sequence"/>
</dbReference>
<name>A0ABR4Z9S8_9NOCA</name>
<protein>
    <submittedName>
        <fullName evidence="2">Uncharacterized protein</fullName>
    </submittedName>
</protein>
<feature type="signal peptide" evidence="1">
    <location>
        <begin position="1"/>
        <end position="20"/>
    </location>
</feature>
<sequence length="87" mass="8701">MKKVIVFAAALLGFTIPALAVGAGTASAQVRIEVSCLAYGPDGRYAGTIGGAGTGADAAEAMRNAVRDAESFAASLGALARNCEIKR</sequence>
<dbReference type="RefSeq" id="WP_063048163.1">
    <property type="nucleotide sequence ID" value="NZ_JNFP01000037.1"/>
</dbReference>
<evidence type="ECO:0000313" key="3">
    <source>
        <dbReference type="Proteomes" id="UP000031364"/>
    </source>
</evidence>
<organism evidence="2 3">
    <name type="scientific">Nocardia vulneris</name>
    <dbReference type="NCBI Taxonomy" id="1141657"/>
    <lineage>
        <taxon>Bacteria</taxon>
        <taxon>Bacillati</taxon>
        <taxon>Actinomycetota</taxon>
        <taxon>Actinomycetes</taxon>
        <taxon>Mycobacteriales</taxon>
        <taxon>Nocardiaceae</taxon>
        <taxon>Nocardia</taxon>
    </lineage>
</organism>
<keyword evidence="1" id="KW-0732">Signal</keyword>
<proteinExistence type="predicted"/>
<evidence type="ECO:0000256" key="1">
    <source>
        <dbReference type="SAM" id="SignalP"/>
    </source>
</evidence>
<dbReference type="EMBL" id="JNFP01000037">
    <property type="protein sequence ID" value="KIA62026.1"/>
    <property type="molecule type" value="Genomic_DNA"/>
</dbReference>
<reference evidence="2 3" key="1">
    <citation type="journal article" date="2014" name="Int. J. Syst. Evol. Microbiol.">
        <title>Nocardia vulneris sp. nov., isolated from wounds of human patients in North America.</title>
        <authorList>
            <person name="Lasker B.A."/>
            <person name="Bell M."/>
            <person name="Klenk H.P."/>
            <person name="Sproer C."/>
            <person name="Schumann C."/>
            <person name="Schumann P."/>
            <person name="Brown J.M."/>
        </authorList>
    </citation>
    <scope>NUCLEOTIDE SEQUENCE [LARGE SCALE GENOMIC DNA]</scope>
    <source>
        <strain evidence="2 3">W9851</strain>
    </source>
</reference>
<comment type="caution">
    <text evidence="2">The sequence shown here is derived from an EMBL/GenBank/DDBJ whole genome shotgun (WGS) entry which is preliminary data.</text>
</comment>
<feature type="chain" id="PRO_5046696357" evidence="1">
    <location>
        <begin position="21"/>
        <end position="87"/>
    </location>
</feature>
<accession>A0ABR4Z9S8</accession>